<dbReference type="PANTHER" id="PTHR31586">
    <property type="entry name" value="CYTOCHROME C OXIDASE PROTEIN 20"/>
    <property type="match status" value="1"/>
</dbReference>
<evidence type="ECO:0000256" key="5">
    <source>
        <dbReference type="ARBA" id="ARBA00022792"/>
    </source>
</evidence>
<evidence type="ECO:0000256" key="1">
    <source>
        <dbReference type="ARBA" id="ARBA00004273"/>
    </source>
</evidence>
<accession>A0A871REY9</accession>
<keyword evidence="4" id="KW-0812">Transmembrane</keyword>
<dbReference type="GO" id="GO:0033617">
    <property type="term" value="P:mitochondrial respiratory chain complex IV assembly"/>
    <property type="evidence" value="ECO:0007669"/>
    <property type="project" value="InterPro"/>
</dbReference>
<comment type="similarity">
    <text evidence="2 9">Belongs to the COX20 family.</text>
</comment>
<organism evidence="11 12">
    <name type="scientific">Dekkera bruxellensis</name>
    <name type="common">Brettanomyces custersii</name>
    <dbReference type="NCBI Taxonomy" id="5007"/>
    <lineage>
        <taxon>Eukaryota</taxon>
        <taxon>Fungi</taxon>
        <taxon>Dikarya</taxon>
        <taxon>Ascomycota</taxon>
        <taxon>Saccharomycotina</taxon>
        <taxon>Pichiomycetes</taxon>
        <taxon>Pichiales</taxon>
        <taxon>Pichiaceae</taxon>
        <taxon>Brettanomyces</taxon>
    </lineage>
</organism>
<dbReference type="RefSeq" id="XP_041139148.1">
    <property type="nucleotide sequence ID" value="XM_041281357.1"/>
</dbReference>
<dbReference type="PANTHER" id="PTHR31586:SF1">
    <property type="entry name" value="CYTOCHROME C OXIDASE ASSEMBLY PROTEIN COX20, MITOCHONDRIAL"/>
    <property type="match status" value="1"/>
</dbReference>
<dbReference type="OrthoDB" id="14603at2759"/>
<comment type="subcellular location">
    <subcellularLocation>
        <location evidence="1 9">Mitochondrion inner membrane</location>
    </subcellularLocation>
</comment>
<gene>
    <name evidence="11" type="ORF">BRETT_002837</name>
</gene>
<dbReference type="EMBL" id="CP063137">
    <property type="protein sequence ID" value="QOU22655.1"/>
    <property type="molecule type" value="Genomic_DNA"/>
</dbReference>
<evidence type="ECO:0000256" key="2">
    <source>
        <dbReference type="ARBA" id="ARBA00009575"/>
    </source>
</evidence>
<evidence type="ECO:0000256" key="6">
    <source>
        <dbReference type="ARBA" id="ARBA00022989"/>
    </source>
</evidence>
<protein>
    <recommendedName>
        <fullName evidence="3 9">Cytochrome c oxidase assembly protein COX20, mitochondrial</fullName>
    </recommendedName>
</protein>
<reference evidence="11" key="2">
    <citation type="journal article" name="BMC Genomics">
        <title>New genome assemblies reveal patterns of domestication and adaptation across Brettanomyces (Dekkera) species.</title>
        <authorList>
            <person name="Roach M.J."/>
            <person name="Borneman A.R."/>
        </authorList>
    </citation>
    <scope>NUCLEOTIDE SEQUENCE</scope>
    <source>
        <strain evidence="11">UCD 2041</strain>
    </source>
</reference>
<evidence type="ECO:0000256" key="8">
    <source>
        <dbReference type="ARBA" id="ARBA00023136"/>
    </source>
</evidence>
<dbReference type="Proteomes" id="UP000663131">
    <property type="component" value="Chromosome 9"/>
</dbReference>
<evidence type="ECO:0000313" key="12">
    <source>
        <dbReference type="Proteomes" id="UP000663131"/>
    </source>
</evidence>
<dbReference type="GO" id="GO:0005743">
    <property type="term" value="C:mitochondrial inner membrane"/>
    <property type="evidence" value="ECO:0007669"/>
    <property type="project" value="UniProtKB-SubCell"/>
</dbReference>
<proteinExistence type="inferred from homology"/>
<evidence type="ECO:0000256" key="3">
    <source>
        <dbReference type="ARBA" id="ARBA00017689"/>
    </source>
</evidence>
<feature type="compositionally biased region" description="Low complexity" evidence="10">
    <location>
        <begin position="13"/>
        <end position="26"/>
    </location>
</feature>
<keyword evidence="6" id="KW-1133">Transmembrane helix</keyword>
<evidence type="ECO:0000256" key="10">
    <source>
        <dbReference type="SAM" id="MobiDB-lite"/>
    </source>
</evidence>
<name>A0A871REY9_DEKBR</name>
<dbReference type="AlphaFoldDB" id="A0A871REY9"/>
<keyword evidence="7 9" id="KW-0496">Mitochondrion</keyword>
<keyword evidence="8 9" id="KW-0472">Membrane</keyword>
<dbReference type="PIRSF" id="PIRSF007871">
    <property type="entry name" value="Cox20"/>
    <property type="match status" value="1"/>
</dbReference>
<dbReference type="GeneID" id="64574761"/>
<dbReference type="KEGG" id="bbrx:BRETT_002837"/>
<reference evidence="11" key="1">
    <citation type="submission" date="2020-10" db="EMBL/GenBank/DDBJ databases">
        <authorList>
            <person name="Palmer J.M."/>
        </authorList>
    </citation>
    <scope>NUCLEOTIDE SEQUENCE</scope>
    <source>
        <strain evidence="11">UCD 2041</strain>
    </source>
</reference>
<comment type="function">
    <text evidence="9">Involved in the assembly of the cytochrome c oxidase complex.</text>
</comment>
<keyword evidence="5 9" id="KW-0999">Mitochondrion inner membrane</keyword>
<sequence>MTWWPFKGENKAENNSANDSSANKAKQPVFLDDVPPKFQETDLERAKRARKVHDQLKEKDAEDESVGKQVGTVLHSLTWNDFKPSNLIQIPCFRDAGLSGFSCMFVFSTIMFLYHRDIRRSINWGYGGLLLGSVFGWEHCNRVRRHSEDVVQQAQAKFQEKVKRRRSQEGSGLSGKKD</sequence>
<dbReference type="Pfam" id="PF12597">
    <property type="entry name" value="Cox20"/>
    <property type="match status" value="1"/>
</dbReference>
<feature type="region of interest" description="Disordered" evidence="10">
    <location>
        <begin position="1"/>
        <end position="32"/>
    </location>
</feature>
<dbReference type="InterPro" id="IPR022533">
    <property type="entry name" value="Cox20"/>
</dbReference>
<evidence type="ECO:0000256" key="7">
    <source>
        <dbReference type="ARBA" id="ARBA00023128"/>
    </source>
</evidence>
<feature type="region of interest" description="Disordered" evidence="10">
    <location>
        <begin position="156"/>
        <end position="178"/>
    </location>
</feature>
<evidence type="ECO:0000256" key="9">
    <source>
        <dbReference type="PIRNR" id="PIRNR007871"/>
    </source>
</evidence>
<evidence type="ECO:0000313" key="11">
    <source>
        <dbReference type="EMBL" id="QOU22655.1"/>
    </source>
</evidence>
<evidence type="ECO:0000256" key="4">
    <source>
        <dbReference type="ARBA" id="ARBA00022692"/>
    </source>
</evidence>